<feature type="compositionally biased region" description="Basic and acidic residues" evidence="1">
    <location>
        <begin position="1525"/>
        <end position="1541"/>
    </location>
</feature>
<feature type="compositionally biased region" description="Basic and acidic residues" evidence="1">
    <location>
        <begin position="207"/>
        <end position="224"/>
    </location>
</feature>
<feature type="region of interest" description="Disordered" evidence="1">
    <location>
        <begin position="1434"/>
        <end position="1664"/>
    </location>
</feature>
<feature type="compositionally biased region" description="Polar residues" evidence="1">
    <location>
        <begin position="1456"/>
        <end position="1468"/>
    </location>
</feature>
<feature type="compositionally biased region" description="Basic and acidic residues" evidence="1">
    <location>
        <begin position="707"/>
        <end position="735"/>
    </location>
</feature>
<evidence type="ECO:0000256" key="1">
    <source>
        <dbReference type="SAM" id="MobiDB-lite"/>
    </source>
</evidence>
<dbReference type="Proteomes" id="UP001591681">
    <property type="component" value="Unassembled WGS sequence"/>
</dbReference>
<feature type="compositionally biased region" description="Basic and acidic residues" evidence="1">
    <location>
        <begin position="1338"/>
        <end position="1368"/>
    </location>
</feature>
<reference evidence="3 4" key="1">
    <citation type="submission" date="2024-09" db="EMBL/GenBank/DDBJ databases">
        <title>A chromosome-level genome assembly of Gray's grenadier anchovy, Coilia grayii.</title>
        <authorList>
            <person name="Fu Z."/>
        </authorList>
    </citation>
    <scope>NUCLEOTIDE SEQUENCE [LARGE SCALE GENOMIC DNA]</scope>
    <source>
        <strain evidence="3">G4</strain>
        <tissue evidence="3">Muscle</tissue>
    </source>
</reference>
<feature type="compositionally biased region" description="Polar residues" evidence="1">
    <location>
        <begin position="1324"/>
        <end position="1333"/>
    </location>
</feature>
<evidence type="ECO:0000259" key="2">
    <source>
        <dbReference type="Pfam" id="PF15257"/>
    </source>
</evidence>
<feature type="compositionally biased region" description="Polar residues" evidence="1">
    <location>
        <begin position="771"/>
        <end position="782"/>
    </location>
</feature>
<feature type="compositionally biased region" description="Low complexity" evidence="1">
    <location>
        <begin position="263"/>
        <end position="274"/>
    </location>
</feature>
<feature type="compositionally biased region" description="Polar residues" evidence="1">
    <location>
        <begin position="155"/>
        <end position="164"/>
    </location>
</feature>
<feature type="compositionally biased region" description="Basic and acidic residues" evidence="1">
    <location>
        <begin position="812"/>
        <end position="825"/>
    </location>
</feature>
<sequence>MWLKVKVMNCIGVTTGLSFSYSIHESHKKTKGGLKDFSSPTETFQFISKRHRGFPFSLTFFLNGLQVDRLSSCCEFKHRKGSRLGGRHGHFGFFSVDGAQPCYRCIIAMGLDKKPTPPPKRMREDSGSSPAIELCPESAPEPDEVQEDEARRQEPQTQSTLPDSSKTEVEPEEPMTSPVQDDQSKDDYEEDFEADDEGPIEDGVEEADGKLPSRTNEGKKKDEIQDAPEGETAEPSKHPDSEAEDADKDASVCIFTDHKESRSVSSQGTSSRSGSDAEDSDIEAETRQDNTGETTKSPEVPPEAEPEEKPEPGPEPEPSVPMETQQEEDAEIMEVSSPAPPEAAPPADSLEADAEALVSAGDSQEKAQLEVSDSTEVEAAALVESEAAADQTGGSAAESEPERAKSVQEKLAEAILTDTHSSPEPELSDTSTEEEEEESAEKPQQDTAVAEPVASVAFSVPQLDEGQDNECEEGHKEIIAEESEAQASEERAPSPENVDKQPTEEDMAAEQPGTGNDDEKEEPADDRSESEKEIKAEAGRADKTPGEAENEVEEKVQNDDDDDAETAKEPTKETSTVANDTKDTDAEIKEELTEEIKDAEHSKAPLEEQENEEEKMDAGENTAEAAEGEPAETSNEPPESMTAASEVAQAEETSADDTPRQGTPDDQVRVAEGEAANANDTAAQGDSAADDAGESTNQEPDSSIAETSEKPPETIDTKECEENSDQKLAETKQDDSGENAVENGNEPQNTDETDNAEAEEKAGNSDEEQTAVKQETTENESVASAKEKNDVNECSEVKDKTVEDESIEVTEEQAKVMHIEQPEGDKVEDEAKEQAVTEKNISAENEVKAVDGGTPSCVSDGEKESSLEDKNKTEDKVADVDERKSVSDGEKEKVEDEGKEKLDGMEGEDNQDKTDEKVTEKGTENNDNEQSVGDEVKDEDIVKSDDGDVNERKADIERTEKDEQTEENEGEGEKSEKEKNDVEGDEAECTGNENAEKEAEKHDDERQSTVNGVDTKEGDGAEEAGKENEDGEAEDTAKDDNTDTKVEEIEKLEPIMAEDVGKNEGEMHDGVKESSRDKEKDSDGEKASECGSDDTMVVKREQGEERESEPDRDMIGEQNNDVEETIVQDVAVSGDGQQSQHGNDIAEVTDEVTEVKTEQAPVNEVKDEQESVVINDENGEKMTAGEARGDTGKESEVEGQEPRQSIDTEQRSNSERGEQEIEETKIEEITSATENDVEDVNGDDVKSERKLSSDGSVQTQVKVEDEKVKDLSGAAGDDRVSIQSKDDLNRQGEGNQDRDTAHVDRQAEETCTEIEPFRVIQEPENLNTQQNSDAMVDVPHDAGSDVETKGQVPEHSKAKDDTNTKEGQADAQEQDSADREHKEHLINGEHSASESLSSPVPLDQEEAGDLVSKWVNLHQTSRYFQTFVEPLDDMNETSSKGEVNMNGHSEKGEGSEVTNMPESDTLDQMSEKKDGHCSPSMSTHTDNKQETTVEDFVMETKEEKTESDRRSKHSNDESAVGTKDMLGERKDKEITDLRPSTETKYAPIDTASTATNDRENQPYEQGVESDRATNLIDITKTKDYDSKLDSESLKSESVSHAKRDNSVHSGHAEDTPEKNQKLRFDDVPQSVSRDRQSTFSVEDSQLCGPATYPRLATAHPEQSY</sequence>
<feature type="compositionally biased region" description="Basic and acidic residues" evidence="1">
    <location>
        <begin position="1187"/>
        <end position="1228"/>
    </location>
</feature>
<feature type="region of interest" description="Disordered" evidence="1">
    <location>
        <begin position="1133"/>
        <end position="1404"/>
    </location>
</feature>
<accession>A0ABD1JSX8</accession>
<dbReference type="InterPro" id="IPR048257">
    <property type="entry name" value="DUF4590"/>
</dbReference>
<feature type="compositionally biased region" description="Basic and acidic residues" evidence="1">
    <location>
        <begin position="1498"/>
        <end position="1516"/>
    </location>
</feature>
<feature type="region of interest" description="Disordered" evidence="1">
    <location>
        <begin position="113"/>
        <end position="1119"/>
    </location>
</feature>
<feature type="compositionally biased region" description="Basic and acidic residues" evidence="1">
    <location>
        <begin position="1243"/>
        <end position="1252"/>
    </location>
</feature>
<feature type="compositionally biased region" description="Basic and acidic residues" evidence="1">
    <location>
        <begin position="1096"/>
        <end position="1115"/>
    </location>
</feature>
<gene>
    <name evidence="3" type="ORF">ACEWY4_014644</name>
</gene>
<feature type="compositionally biased region" description="Basic and acidic residues" evidence="1">
    <location>
        <begin position="1262"/>
        <end position="1308"/>
    </location>
</feature>
<dbReference type="PANTHER" id="PTHR23034">
    <property type="entry name" value="GLUTAMATE-RICH PROTEIN 3"/>
    <property type="match status" value="1"/>
</dbReference>
<evidence type="ECO:0000313" key="3">
    <source>
        <dbReference type="EMBL" id="KAL2089956.1"/>
    </source>
</evidence>
<feature type="compositionally biased region" description="Acidic residues" evidence="1">
    <location>
        <begin position="187"/>
        <end position="206"/>
    </location>
</feature>
<protein>
    <recommendedName>
        <fullName evidence="2">DUF4590 domain-containing protein</fullName>
    </recommendedName>
</protein>
<feature type="compositionally biased region" description="Basic and acidic residues" evidence="1">
    <location>
        <begin position="1014"/>
        <end position="1028"/>
    </location>
</feature>
<feature type="compositionally biased region" description="Basic and acidic residues" evidence="1">
    <location>
        <begin position="113"/>
        <end position="126"/>
    </location>
</feature>
<feature type="domain" description="DUF4590" evidence="2">
    <location>
        <begin position="40"/>
        <end position="120"/>
    </location>
</feature>
<feature type="compositionally biased region" description="Basic and acidic residues" evidence="1">
    <location>
        <begin position="580"/>
        <end position="606"/>
    </location>
</feature>
<feature type="compositionally biased region" description="Basic and acidic residues" evidence="1">
    <location>
        <begin position="785"/>
        <end position="803"/>
    </location>
</feature>
<proteinExistence type="predicted"/>
<dbReference type="Pfam" id="PF15257">
    <property type="entry name" value="DUF4590"/>
    <property type="match status" value="1"/>
</dbReference>
<feature type="compositionally biased region" description="Basic and acidic residues" evidence="1">
    <location>
        <begin position="994"/>
        <end position="1007"/>
    </location>
</feature>
<comment type="caution">
    <text evidence="3">The sequence shown here is derived from an EMBL/GenBank/DDBJ whole genome shotgun (WGS) entry which is preliminary data.</text>
</comment>
<feature type="compositionally biased region" description="Basic and acidic residues" evidence="1">
    <location>
        <begin position="525"/>
        <end position="546"/>
    </location>
</feature>
<keyword evidence="4" id="KW-1185">Reference proteome</keyword>
<feature type="compositionally biased region" description="Low complexity" evidence="1">
    <location>
        <begin position="377"/>
        <end position="389"/>
    </location>
</feature>
<organism evidence="3 4">
    <name type="scientific">Coilia grayii</name>
    <name type="common">Gray's grenadier anchovy</name>
    <dbReference type="NCBI Taxonomy" id="363190"/>
    <lineage>
        <taxon>Eukaryota</taxon>
        <taxon>Metazoa</taxon>
        <taxon>Chordata</taxon>
        <taxon>Craniata</taxon>
        <taxon>Vertebrata</taxon>
        <taxon>Euteleostomi</taxon>
        <taxon>Actinopterygii</taxon>
        <taxon>Neopterygii</taxon>
        <taxon>Teleostei</taxon>
        <taxon>Clupei</taxon>
        <taxon>Clupeiformes</taxon>
        <taxon>Clupeoidei</taxon>
        <taxon>Engraulidae</taxon>
        <taxon>Coilinae</taxon>
        <taxon>Coilia</taxon>
    </lineage>
</organism>
<dbReference type="PANTHER" id="PTHR23034:SF2">
    <property type="entry name" value="GLUTAMATE-RICH PROTEIN 3"/>
    <property type="match status" value="1"/>
</dbReference>
<feature type="compositionally biased region" description="Basic and acidic residues" evidence="1">
    <location>
        <begin position="1579"/>
        <end position="1636"/>
    </location>
</feature>
<feature type="compositionally biased region" description="Basic and acidic residues" evidence="1">
    <location>
        <begin position="860"/>
        <end position="924"/>
    </location>
</feature>
<feature type="compositionally biased region" description="Basic and acidic residues" evidence="1">
    <location>
        <begin position="971"/>
        <end position="982"/>
    </location>
</feature>
<feature type="compositionally biased region" description="Basic and acidic residues" evidence="1">
    <location>
        <begin position="939"/>
        <end position="962"/>
    </location>
</feature>
<dbReference type="InterPro" id="IPR027962">
    <property type="entry name" value="ERICH3"/>
</dbReference>
<feature type="compositionally biased region" description="Basic and acidic residues" evidence="1">
    <location>
        <begin position="400"/>
        <end position="412"/>
    </location>
</feature>
<name>A0ABD1JSX8_9TELE</name>
<dbReference type="EMBL" id="JBHFQA010000012">
    <property type="protein sequence ID" value="KAL2089956.1"/>
    <property type="molecule type" value="Genomic_DNA"/>
</dbReference>
<feature type="compositionally biased region" description="Basic and acidic residues" evidence="1">
    <location>
        <begin position="488"/>
        <end position="503"/>
    </location>
</feature>
<evidence type="ECO:0000313" key="4">
    <source>
        <dbReference type="Proteomes" id="UP001591681"/>
    </source>
</evidence>
<feature type="compositionally biased region" description="Polar residues" evidence="1">
    <location>
        <begin position="694"/>
        <end position="706"/>
    </location>
</feature>
<feature type="compositionally biased region" description="Basic and acidic residues" evidence="1">
    <location>
        <begin position="1376"/>
        <end position="1387"/>
    </location>
</feature>
<feature type="compositionally biased region" description="Basic and acidic residues" evidence="1">
    <location>
        <begin position="1035"/>
        <end position="1088"/>
    </location>
</feature>